<gene>
    <name evidence="1" type="ORF">DOFOFD_02285</name>
</gene>
<evidence type="ECO:0000313" key="1">
    <source>
        <dbReference type="EMBL" id="MEE8657843.1"/>
    </source>
</evidence>
<dbReference type="EMBL" id="JAWJZY010000001">
    <property type="protein sequence ID" value="MEE8657843.1"/>
    <property type="molecule type" value="Genomic_DNA"/>
</dbReference>
<sequence length="179" mass="19652">MPIFGNHRTFLMMDKNLAPRRNWLVDVSSCVAYIMRAAPVTCGMLILLSSCAPPGQRWFDAHAGRRPEPPRKPVIIQPAPAPFIKFSDDTPEDDWAPVVTKSVKFALARNAQLLFVVQATCPAPIDLKGQADQLGHASDTTLRSLLTVMRAAGADASQILISARVQQNIAHCVYHIDPK</sequence>
<reference evidence="1 2" key="1">
    <citation type="submission" date="2023-10" db="EMBL/GenBank/DDBJ databases">
        <title>Sorlinia euscelidii gen. nov., sp. nov., an acetic acid bacteria isolated from the gut of Euscelidius variegatus emitter.</title>
        <authorList>
            <person name="Michoud G."/>
            <person name="Marasco R."/>
            <person name="Seferji K."/>
            <person name="Gonella E."/>
            <person name="Garuglieri E."/>
            <person name="Alma A."/>
            <person name="Mapelli F."/>
            <person name="Borin S."/>
            <person name="Daffonchio D."/>
            <person name="Crotti E."/>
        </authorList>
    </citation>
    <scope>NUCLEOTIDE SEQUENCE [LARGE SCALE GENOMIC DNA]</scope>
    <source>
        <strain evidence="1 2">EV16P</strain>
    </source>
</reference>
<accession>A0ABU7TZM8</accession>
<protein>
    <submittedName>
        <fullName evidence="1">Uncharacterized protein</fullName>
    </submittedName>
</protein>
<organism evidence="1 2">
    <name type="scientific">Sorlinia euscelidii</name>
    <dbReference type="NCBI Taxonomy" id="3081148"/>
    <lineage>
        <taxon>Bacteria</taxon>
        <taxon>Pseudomonadati</taxon>
        <taxon>Pseudomonadota</taxon>
        <taxon>Alphaproteobacteria</taxon>
        <taxon>Acetobacterales</taxon>
        <taxon>Acetobacteraceae</taxon>
        <taxon>Sorlinia</taxon>
    </lineage>
</organism>
<keyword evidence="2" id="KW-1185">Reference proteome</keyword>
<dbReference type="Proteomes" id="UP001312908">
    <property type="component" value="Unassembled WGS sequence"/>
</dbReference>
<name>A0ABU7TZM8_9PROT</name>
<evidence type="ECO:0000313" key="2">
    <source>
        <dbReference type="Proteomes" id="UP001312908"/>
    </source>
</evidence>
<proteinExistence type="predicted"/>
<comment type="caution">
    <text evidence="1">The sequence shown here is derived from an EMBL/GenBank/DDBJ whole genome shotgun (WGS) entry which is preliminary data.</text>
</comment>